<evidence type="ECO:0000313" key="1">
    <source>
        <dbReference type="EMBL" id="RUT09195.1"/>
    </source>
</evidence>
<evidence type="ECO:0000313" key="2">
    <source>
        <dbReference type="Proteomes" id="UP000271624"/>
    </source>
</evidence>
<protein>
    <submittedName>
        <fullName evidence="1">Uncharacterized protein</fullName>
    </submittedName>
</protein>
<organism evidence="1 2">
    <name type="scientific">Dulcicalothrix desertica PCC 7102</name>
    <dbReference type="NCBI Taxonomy" id="232991"/>
    <lineage>
        <taxon>Bacteria</taxon>
        <taxon>Bacillati</taxon>
        <taxon>Cyanobacteriota</taxon>
        <taxon>Cyanophyceae</taxon>
        <taxon>Nostocales</taxon>
        <taxon>Calotrichaceae</taxon>
        <taxon>Dulcicalothrix</taxon>
    </lineage>
</organism>
<gene>
    <name evidence="1" type="ORF">DSM106972_012480</name>
</gene>
<comment type="caution">
    <text evidence="1">The sequence shown here is derived from an EMBL/GenBank/DDBJ whole genome shotgun (WGS) entry which is preliminary data.</text>
</comment>
<reference evidence="1" key="2">
    <citation type="journal article" date="2019" name="Genome Biol. Evol.">
        <title>Day and night: Metabolic profiles and evolutionary relationships of six axenic non-marine cyanobacteria.</title>
        <authorList>
            <person name="Will S.E."/>
            <person name="Henke P."/>
            <person name="Boedeker C."/>
            <person name="Huang S."/>
            <person name="Brinkmann H."/>
            <person name="Rohde M."/>
            <person name="Jarek M."/>
            <person name="Friedl T."/>
            <person name="Seufert S."/>
            <person name="Schumacher M."/>
            <person name="Overmann J."/>
            <person name="Neumann-Schaal M."/>
            <person name="Petersen J."/>
        </authorList>
    </citation>
    <scope>NUCLEOTIDE SEQUENCE [LARGE SCALE GENOMIC DNA]</scope>
    <source>
        <strain evidence="1">PCC 7102</strain>
    </source>
</reference>
<name>A0A3S1J7N1_9CYAN</name>
<sequence length="335" mass="38810">MNSVMFNTALVSGSQGESKPEVSPVIHLAKMWAKKYVQRLDKVNDIHEGGNLRENTVEIMYNLLRQTSIEAWSQTEKLIGRELHRHEIDRTLIDPWQISQDSFVIYNKAIDSYAKQLPPEHLATKIGGYLGKVRSNYTMSDARVIGFVSMQIHYTGQILLRQIPYSERQVVNSYFKVIDDYLYMPLQRAYEASAKHELNSTVLQVIQKLLPISTDIARSICERVNLIYPRYHTHSGLLSDPVVKIASIRDVEMFQVYLWVCVLEDSIGSIQHELFPLCVMLYPALKVQWELIRTMIHLLRQEVGARLGDTEKTLFKPYLEILWEMFSPDIFPDSF</sequence>
<proteinExistence type="predicted"/>
<accession>A0A3S1J7N1</accession>
<reference evidence="1" key="1">
    <citation type="submission" date="2018-12" db="EMBL/GenBank/DDBJ databases">
        <authorList>
            <person name="Will S."/>
            <person name="Neumann-Schaal M."/>
            <person name="Henke P."/>
        </authorList>
    </citation>
    <scope>NUCLEOTIDE SEQUENCE</scope>
    <source>
        <strain evidence="1">PCC 7102</strain>
    </source>
</reference>
<dbReference type="SUPFAM" id="SSF46458">
    <property type="entry name" value="Globin-like"/>
    <property type="match status" value="1"/>
</dbReference>
<keyword evidence="2" id="KW-1185">Reference proteome</keyword>
<dbReference type="Proteomes" id="UP000271624">
    <property type="component" value="Unassembled WGS sequence"/>
</dbReference>
<dbReference type="EMBL" id="RSCL01000002">
    <property type="protein sequence ID" value="RUT09195.1"/>
    <property type="molecule type" value="Genomic_DNA"/>
</dbReference>
<dbReference type="InterPro" id="IPR009050">
    <property type="entry name" value="Globin-like_sf"/>
</dbReference>
<dbReference type="AlphaFoldDB" id="A0A3S1J7N1"/>